<proteinExistence type="predicted"/>
<accession>J0RY47</accession>
<dbReference type="Gene3D" id="2.170.130.30">
    <property type="match status" value="1"/>
</dbReference>
<evidence type="ECO:0000259" key="1">
    <source>
        <dbReference type="Pfam" id="PF14478"/>
    </source>
</evidence>
<dbReference type="RefSeq" id="WP_004037727.1">
    <property type="nucleotide sequence ID" value="NZ_CM001555.1"/>
</dbReference>
<keyword evidence="3" id="KW-1185">Reference proteome</keyword>
<dbReference type="Proteomes" id="UP000005095">
    <property type="component" value="Chromosome"/>
</dbReference>
<dbReference type="InterPro" id="IPR027954">
    <property type="entry name" value="Transcobalamin-like_C"/>
</dbReference>
<dbReference type="EMBL" id="CM001555">
    <property type="protein sequence ID" value="EJG06451.1"/>
    <property type="molecule type" value="Genomic_DNA"/>
</dbReference>
<evidence type="ECO:0000313" key="3">
    <source>
        <dbReference type="Proteomes" id="UP000005095"/>
    </source>
</evidence>
<dbReference type="Pfam" id="PF14478">
    <property type="entry name" value="DUF4430"/>
    <property type="match status" value="1"/>
</dbReference>
<reference evidence="2 3" key="1">
    <citation type="submission" date="2011-08" db="EMBL/GenBank/DDBJ databases">
        <title>The complete genome of Methanofollis liminatans DSM 4140.</title>
        <authorList>
            <consortium name="US DOE Joint Genome Institute (JGI-PGF)"/>
            <person name="Lucas S."/>
            <person name="Han J."/>
            <person name="Lapidus A."/>
            <person name="Bruce D."/>
            <person name="Goodwin L."/>
            <person name="Pitluck S."/>
            <person name="Peters L."/>
            <person name="Kyrpides N."/>
            <person name="Mavromatis K."/>
            <person name="Ivanova N."/>
            <person name="Mikhailova N."/>
            <person name="Lu M."/>
            <person name="Detter J.C."/>
            <person name="Tapia R."/>
            <person name="Han C."/>
            <person name="Land M."/>
            <person name="Hauser L."/>
            <person name="Markowitz V."/>
            <person name="Cheng J.-F."/>
            <person name="Hugenholtz P."/>
            <person name="Woyke T."/>
            <person name="Wu D."/>
            <person name="Spring S."/>
            <person name="Schuler E."/>
            <person name="Brambilla E."/>
            <person name="Klenk H.-P."/>
            <person name="Eisen J.A."/>
        </authorList>
    </citation>
    <scope>NUCLEOTIDE SEQUENCE [LARGE SCALE GENOMIC DNA]</scope>
    <source>
        <strain evidence="2 3">DSM 4140</strain>
    </source>
</reference>
<dbReference type="AlphaFoldDB" id="J0RY47"/>
<organism evidence="2 3">
    <name type="scientific">Methanofollis liminatans DSM 4140</name>
    <dbReference type="NCBI Taxonomy" id="28892"/>
    <lineage>
        <taxon>Archaea</taxon>
        <taxon>Methanobacteriati</taxon>
        <taxon>Methanobacteriota</taxon>
        <taxon>Stenosarchaea group</taxon>
        <taxon>Methanomicrobia</taxon>
        <taxon>Methanomicrobiales</taxon>
        <taxon>Methanomicrobiaceae</taxon>
        <taxon>Methanofollis</taxon>
    </lineage>
</organism>
<evidence type="ECO:0000313" key="2">
    <source>
        <dbReference type="EMBL" id="EJG06451.1"/>
    </source>
</evidence>
<protein>
    <recommendedName>
        <fullName evidence="1">Transcobalamin-like C-terminal domain-containing protein</fullName>
    </recommendedName>
</protein>
<dbReference type="STRING" id="28892.Metli_0483"/>
<dbReference type="HOGENOM" id="CLU_518404_0_0_2"/>
<name>J0RY47_9EURY</name>
<feature type="domain" description="Transcobalamin-like C-terminal" evidence="1">
    <location>
        <begin position="155"/>
        <end position="205"/>
    </location>
</feature>
<dbReference type="OrthoDB" id="112130at2157"/>
<sequence>MHRFLTLLCLLCAAACTMPAAALSMDVSGNTAGSPVIVTCDQEAFFVFQENSGTPVFAQGTTVRYVPHTTGALSIAATAGGATVAESVAISAGGSGGNGGDGGEDETYQDVVLPAGNVTVTAANSGTTYTVNRRTALGALDASGVSYTVDDGWYDQYGTLYITAINGRTNEGASGWMYQVNGVSPSVGANVKTVQNGDRVVFYWSESMSSTPATSDNAIWLKVVYGSGSDSGDADTTADYANAFGPATAATIPVGLPEGVTTAVVGGKTRISVNLNAAHDGERVTVKGDRIIIERPGLLLTVMTGDITERDGIATGFIRSVTARLTPIPGAISGIGEVGGTLDLSLNGIPALGDITVTYAPDLSTEERSAIFALCAPERATVTCTACVMNVGMNGLVNEEDIASATVRMTISPAWVEAHGGAGAVRIVHIADDGTVEILETGMVGIDEKGNLIFEALSPNGLSIFAMVSLGDAARSASTTPMPTTAATGISPSTTAPAQAPLGWAAAIAGALIGGGICLNRRKEG</sequence>
<gene>
    <name evidence="2" type="ORF">Metli_0483</name>
</gene>